<proteinExistence type="predicted"/>
<dbReference type="AlphaFoldDB" id="A0A0P0WCH4"/>
<feature type="compositionally biased region" description="Basic and acidic residues" evidence="1">
    <location>
        <begin position="72"/>
        <end position="99"/>
    </location>
</feature>
<reference evidence="2 3" key="1">
    <citation type="journal article" date="2005" name="Nature">
        <title>The map-based sequence of the rice genome.</title>
        <authorList>
            <consortium name="International rice genome sequencing project (IRGSP)"/>
            <person name="Matsumoto T."/>
            <person name="Wu J."/>
            <person name="Kanamori H."/>
            <person name="Katayose Y."/>
            <person name="Fujisawa M."/>
            <person name="Namiki N."/>
            <person name="Mizuno H."/>
            <person name="Yamamoto K."/>
            <person name="Antonio B.A."/>
            <person name="Baba T."/>
            <person name="Sakata K."/>
            <person name="Nagamura Y."/>
            <person name="Aoki H."/>
            <person name="Arikawa K."/>
            <person name="Arita K."/>
            <person name="Bito T."/>
            <person name="Chiden Y."/>
            <person name="Fujitsuka N."/>
            <person name="Fukunaka R."/>
            <person name="Hamada M."/>
            <person name="Harada C."/>
            <person name="Hayashi A."/>
            <person name="Hijishita S."/>
            <person name="Honda M."/>
            <person name="Hosokawa S."/>
            <person name="Ichikawa Y."/>
            <person name="Idonuma A."/>
            <person name="Iijima M."/>
            <person name="Ikeda M."/>
            <person name="Ikeno M."/>
            <person name="Ito K."/>
            <person name="Ito S."/>
            <person name="Ito T."/>
            <person name="Ito Y."/>
            <person name="Ito Y."/>
            <person name="Iwabuchi A."/>
            <person name="Kamiya K."/>
            <person name="Karasawa W."/>
            <person name="Kurita K."/>
            <person name="Katagiri S."/>
            <person name="Kikuta A."/>
            <person name="Kobayashi H."/>
            <person name="Kobayashi N."/>
            <person name="Machita K."/>
            <person name="Maehara T."/>
            <person name="Masukawa M."/>
            <person name="Mizubayashi T."/>
            <person name="Mukai Y."/>
            <person name="Nagasaki H."/>
            <person name="Nagata Y."/>
            <person name="Naito S."/>
            <person name="Nakashima M."/>
            <person name="Nakama Y."/>
            <person name="Nakamichi Y."/>
            <person name="Nakamura M."/>
            <person name="Meguro A."/>
            <person name="Negishi M."/>
            <person name="Ohta I."/>
            <person name="Ohta T."/>
            <person name="Okamoto M."/>
            <person name="Ono N."/>
            <person name="Saji S."/>
            <person name="Sakaguchi M."/>
            <person name="Sakai K."/>
            <person name="Shibata M."/>
            <person name="Shimokawa T."/>
            <person name="Song J."/>
            <person name="Takazaki Y."/>
            <person name="Terasawa K."/>
            <person name="Tsugane M."/>
            <person name="Tsuji K."/>
            <person name="Ueda S."/>
            <person name="Waki K."/>
            <person name="Yamagata H."/>
            <person name="Yamamoto M."/>
            <person name="Yamamoto S."/>
            <person name="Yamane H."/>
            <person name="Yoshiki S."/>
            <person name="Yoshihara R."/>
            <person name="Yukawa K."/>
            <person name="Zhong H."/>
            <person name="Yano M."/>
            <person name="Yuan Q."/>
            <person name="Ouyang S."/>
            <person name="Liu J."/>
            <person name="Jones K.M."/>
            <person name="Gansberger K."/>
            <person name="Moffat K."/>
            <person name="Hill J."/>
            <person name="Bera J."/>
            <person name="Fadrosh D."/>
            <person name="Jin S."/>
            <person name="Johri S."/>
            <person name="Kim M."/>
            <person name="Overton L."/>
            <person name="Reardon M."/>
            <person name="Tsitrin T."/>
            <person name="Vuong H."/>
            <person name="Weaver B."/>
            <person name="Ciecko A."/>
            <person name="Tallon L."/>
            <person name="Jackson J."/>
            <person name="Pai G."/>
            <person name="Aken S.V."/>
            <person name="Utterback T."/>
            <person name="Reidmuller S."/>
            <person name="Feldblyum T."/>
            <person name="Hsiao J."/>
            <person name="Zismann V."/>
            <person name="Iobst S."/>
            <person name="de Vazeille A.R."/>
            <person name="Buell C.R."/>
            <person name="Ying K."/>
            <person name="Li Y."/>
            <person name="Lu T."/>
            <person name="Huang Y."/>
            <person name="Zhao Q."/>
            <person name="Feng Q."/>
            <person name="Zhang L."/>
            <person name="Zhu J."/>
            <person name="Weng Q."/>
            <person name="Mu J."/>
            <person name="Lu Y."/>
            <person name="Fan D."/>
            <person name="Liu Y."/>
            <person name="Guan J."/>
            <person name="Zhang Y."/>
            <person name="Yu S."/>
            <person name="Liu X."/>
            <person name="Zhang Y."/>
            <person name="Hong G."/>
            <person name="Han B."/>
            <person name="Choisne N."/>
            <person name="Demange N."/>
            <person name="Orjeda G."/>
            <person name="Samain S."/>
            <person name="Cattolico L."/>
            <person name="Pelletier E."/>
            <person name="Couloux A."/>
            <person name="Segurens B."/>
            <person name="Wincker P."/>
            <person name="D'Hont A."/>
            <person name="Scarpelli C."/>
            <person name="Weissenbach J."/>
            <person name="Salanoubat M."/>
            <person name="Quetier F."/>
            <person name="Yu Y."/>
            <person name="Kim H.R."/>
            <person name="Rambo T."/>
            <person name="Currie J."/>
            <person name="Collura K."/>
            <person name="Luo M."/>
            <person name="Yang T."/>
            <person name="Ammiraju J.S.S."/>
            <person name="Engler F."/>
            <person name="Soderlund C."/>
            <person name="Wing R.A."/>
            <person name="Palmer L.E."/>
            <person name="de la Bastide M."/>
            <person name="Spiegel L."/>
            <person name="Nascimento L."/>
            <person name="Zutavern T."/>
            <person name="O'Shaughnessy A."/>
            <person name="Dike S."/>
            <person name="Dedhia N."/>
            <person name="Preston R."/>
            <person name="Balija V."/>
            <person name="McCombie W.R."/>
            <person name="Chow T."/>
            <person name="Chen H."/>
            <person name="Chung M."/>
            <person name="Chen C."/>
            <person name="Shaw J."/>
            <person name="Wu H."/>
            <person name="Hsiao K."/>
            <person name="Chao Y."/>
            <person name="Chu M."/>
            <person name="Cheng C."/>
            <person name="Hour A."/>
            <person name="Lee P."/>
            <person name="Lin S."/>
            <person name="Lin Y."/>
            <person name="Liou J."/>
            <person name="Liu S."/>
            <person name="Hsing Y."/>
            <person name="Raghuvanshi S."/>
            <person name="Mohanty A."/>
            <person name="Bharti A.K."/>
            <person name="Gaur A."/>
            <person name="Gupta V."/>
            <person name="Kumar D."/>
            <person name="Ravi V."/>
            <person name="Vij S."/>
            <person name="Kapur A."/>
            <person name="Khurana P."/>
            <person name="Khurana P."/>
            <person name="Khurana J.P."/>
            <person name="Tyagi A.K."/>
            <person name="Gaikwad K."/>
            <person name="Singh A."/>
            <person name="Dalal V."/>
            <person name="Srivastava S."/>
            <person name="Dixit A."/>
            <person name="Pal A.K."/>
            <person name="Ghazi I.A."/>
            <person name="Yadav M."/>
            <person name="Pandit A."/>
            <person name="Bhargava A."/>
            <person name="Sureshbabu K."/>
            <person name="Batra K."/>
            <person name="Sharma T.R."/>
            <person name="Mohapatra T."/>
            <person name="Singh N.K."/>
            <person name="Messing J."/>
            <person name="Nelson A.B."/>
            <person name="Fuks G."/>
            <person name="Kavchok S."/>
            <person name="Keizer G."/>
            <person name="Linton E."/>
            <person name="Llaca V."/>
            <person name="Song R."/>
            <person name="Tanyolac B."/>
            <person name="Young S."/>
            <person name="Ho-Il K."/>
            <person name="Hahn J.H."/>
            <person name="Sangsakoo G."/>
            <person name="Vanavichit A."/>
            <person name="de Mattos Luiz.A.T."/>
            <person name="Zimmer P.D."/>
            <person name="Malone G."/>
            <person name="Dellagostin O."/>
            <person name="de Oliveira A.C."/>
            <person name="Bevan M."/>
            <person name="Bancroft I."/>
            <person name="Minx P."/>
            <person name="Cordum H."/>
            <person name="Wilson R."/>
            <person name="Cheng Z."/>
            <person name="Jin W."/>
            <person name="Jiang J."/>
            <person name="Leong S.A."/>
            <person name="Iwama H."/>
            <person name="Gojobori T."/>
            <person name="Itoh T."/>
            <person name="Niimura Y."/>
            <person name="Fujii Y."/>
            <person name="Habara T."/>
            <person name="Sakai H."/>
            <person name="Sato Y."/>
            <person name="Wilson G."/>
            <person name="Kumar K."/>
            <person name="McCouch S."/>
            <person name="Juretic N."/>
            <person name="Hoen D."/>
            <person name="Wright S."/>
            <person name="Bruskiewich R."/>
            <person name="Bureau T."/>
            <person name="Miyao A."/>
            <person name="Hirochika H."/>
            <person name="Nishikawa T."/>
            <person name="Kadowaki K."/>
            <person name="Sugiura M."/>
            <person name="Burr B."/>
            <person name="Sasaki T."/>
        </authorList>
    </citation>
    <scope>NUCLEOTIDE SEQUENCE [LARGE SCALE GENOMIC DNA]</scope>
    <source>
        <strain evidence="3">cv. Nipponbare</strain>
    </source>
</reference>
<evidence type="ECO:0000313" key="3">
    <source>
        <dbReference type="Proteomes" id="UP000000763"/>
    </source>
</evidence>
<evidence type="ECO:0000313" key="2">
    <source>
        <dbReference type="EMBL" id="BAH92742.1"/>
    </source>
</evidence>
<name>A0A0P0WCH4_ORYSJ</name>
<dbReference type="Proteomes" id="UP000000763">
    <property type="component" value="Chromosome 4"/>
</dbReference>
<dbReference type="Gramene" id="Os04t0516800-01">
    <property type="protein sequence ID" value="Os04t0516800-01"/>
    <property type="gene ID" value="Os04g0516800"/>
</dbReference>
<evidence type="ECO:0000256" key="1">
    <source>
        <dbReference type="SAM" id="MobiDB-lite"/>
    </source>
</evidence>
<feature type="region of interest" description="Disordered" evidence="1">
    <location>
        <begin position="68"/>
        <end position="167"/>
    </location>
</feature>
<sequence>MFVFTVAGSRGTRIFFHLMVKGSMVAQFLRITNVFRQQFNVSGDVSIPCTGVHRGGHVRQAAGRLVQQEGNHAAEKRESQRAQAEVEHEAHDKHLGDAHRAHRHGVASAPDHARGADGLDLTGHFERREVAGGQERERHRPRGPGVQRDAQQAGVDEVGDEGDLRPE</sequence>
<gene>
    <name evidence="2" type="ordered locus">Os04g0516800</name>
</gene>
<dbReference type="EMBL" id="AP008210">
    <property type="protein sequence ID" value="BAH92742.1"/>
    <property type="molecule type" value="Genomic_DNA"/>
</dbReference>
<feature type="compositionally biased region" description="Basic and acidic residues" evidence="1">
    <location>
        <begin position="111"/>
        <end position="138"/>
    </location>
</feature>
<dbReference type="SMR" id="A0A0P0WCH4"/>
<organism evidence="2 3">
    <name type="scientific">Oryza sativa subsp. japonica</name>
    <name type="common">Rice</name>
    <dbReference type="NCBI Taxonomy" id="39947"/>
    <lineage>
        <taxon>Eukaryota</taxon>
        <taxon>Viridiplantae</taxon>
        <taxon>Streptophyta</taxon>
        <taxon>Embryophyta</taxon>
        <taxon>Tracheophyta</taxon>
        <taxon>Spermatophyta</taxon>
        <taxon>Magnoliopsida</taxon>
        <taxon>Liliopsida</taxon>
        <taxon>Poales</taxon>
        <taxon>Poaceae</taxon>
        <taxon>BOP clade</taxon>
        <taxon>Oryzoideae</taxon>
        <taxon>Oryzeae</taxon>
        <taxon>Oryzinae</taxon>
        <taxon>Oryza</taxon>
        <taxon>Oryza sativa</taxon>
    </lineage>
</organism>
<dbReference type="KEGG" id="dosa:Os04g0516800"/>
<accession>A0A0P0WCH4</accession>
<reference evidence="3" key="2">
    <citation type="journal article" date="2008" name="Nucleic Acids Res.">
        <title>The rice annotation project database (RAP-DB): 2008 update.</title>
        <authorList>
            <consortium name="The rice annotation project (RAP)"/>
        </authorList>
    </citation>
    <scope>GENOME REANNOTATION</scope>
    <source>
        <strain evidence="3">cv. Nipponbare</strain>
    </source>
</reference>
<protein>
    <submittedName>
        <fullName evidence="2">Os04g0516800 protein</fullName>
    </submittedName>
</protein>